<evidence type="ECO:0000313" key="1">
    <source>
        <dbReference type="EMBL" id="SFQ01316.1"/>
    </source>
</evidence>
<protein>
    <submittedName>
        <fullName evidence="1">Uncharacterized protein</fullName>
    </submittedName>
</protein>
<name>A0A1I5V2Y6_9RHOB</name>
<reference evidence="1 2" key="1">
    <citation type="submission" date="2016-10" db="EMBL/GenBank/DDBJ databases">
        <authorList>
            <person name="de Groot N.N."/>
        </authorList>
    </citation>
    <scope>NUCLEOTIDE SEQUENCE [LARGE SCALE GENOMIC DNA]</scope>
    <source>
        <strain evidence="1 2">DSM 19547</strain>
    </source>
</reference>
<organism evidence="1 2">
    <name type="scientific">Tranquillimonas alkanivorans</name>
    <dbReference type="NCBI Taxonomy" id="441119"/>
    <lineage>
        <taxon>Bacteria</taxon>
        <taxon>Pseudomonadati</taxon>
        <taxon>Pseudomonadota</taxon>
        <taxon>Alphaproteobacteria</taxon>
        <taxon>Rhodobacterales</taxon>
        <taxon>Roseobacteraceae</taxon>
        <taxon>Tranquillimonas</taxon>
    </lineage>
</organism>
<dbReference type="EMBL" id="FOXA01000026">
    <property type="protein sequence ID" value="SFQ01316.1"/>
    <property type="molecule type" value="Genomic_DNA"/>
</dbReference>
<dbReference type="RefSeq" id="WP_093424965.1">
    <property type="nucleotide sequence ID" value="NZ_FOXA01000026.1"/>
</dbReference>
<evidence type="ECO:0000313" key="2">
    <source>
        <dbReference type="Proteomes" id="UP000199356"/>
    </source>
</evidence>
<dbReference type="AlphaFoldDB" id="A0A1I5V2Y6"/>
<dbReference type="Proteomes" id="UP000199356">
    <property type="component" value="Unassembled WGS sequence"/>
</dbReference>
<keyword evidence="2" id="KW-1185">Reference proteome</keyword>
<accession>A0A1I5V2Y6</accession>
<proteinExistence type="predicted"/>
<sequence>MTGSAAAIPSPGIGAYPGGSASSLPFTRSDTSHSPYRASPLQPFLSNAGEVVGIGDLALLLGLEGDADAKAVCRAFGRFTLFDAELEIQETPICRQRTETWEVRVIRHRPRCRLALRRDARGEWLHDASAVPADVLEFLCAKEGRDGQIVTHRPWKSWRKMSWARGRGRRRRARSGEFSAIVEIEGVRRPTGHVASQIIVSPTSRRAAGPIVIPLPCPTSRIAEAVLSIRRACEEALAAA</sequence>
<gene>
    <name evidence="1" type="ORF">SAMN04488047_12615</name>
</gene>
<dbReference type="STRING" id="441119.SAMN04488047_12615"/>